<dbReference type="EnsemblPlants" id="AUR62036791-RA">
    <property type="protein sequence ID" value="AUR62036791-RA:cds"/>
    <property type="gene ID" value="AUR62036791"/>
</dbReference>
<reference evidence="2" key="1">
    <citation type="journal article" date="2017" name="Nature">
        <title>The genome of Chenopodium quinoa.</title>
        <authorList>
            <person name="Jarvis D.E."/>
            <person name="Ho Y.S."/>
            <person name="Lightfoot D.J."/>
            <person name="Schmoeckel S.M."/>
            <person name="Li B."/>
            <person name="Borm T.J.A."/>
            <person name="Ohyanagi H."/>
            <person name="Mineta K."/>
            <person name="Michell C.T."/>
            <person name="Saber N."/>
            <person name="Kharbatia N.M."/>
            <person name="Rupper R.R."/>
            <person name="Sharp A.R."/>
            <person name="Dally N."/>
            <person name="Boughton B.A."/>
            <person name="Woo Y.H."/>
            <person name="Gao G."/>
            <person name="Schijlen E.G.W.M."/>
            <person name="Guo X."/>
            <person name="Momin A.A."/>
            <person name="Negrao S."/>
            <person name="Al-Babili S."/>
            <person name="Gehring C."/>
            <person name="Roessner U."/>
            <person name="Jung C."/>
            <person name="Murphy K."/>
            <person name="Arold S.T."/>
            <person name="Gojobori T."/>
            <person name="van der Linden C.G."/>
            <person name="van Loo E.N."/>
            <person name="Jellen E.N."/>
            <person name="Maughan P.J."/>
            <person name="Tester M."/>
        </authorList>
    </citation>
    <scope>NUCLEOTIDE SEQUENCE [LARGE SCALE GENOMIC DNA]</scope>
    <source>
        <strain evidence="2">cv. PI 614886</strain>
    </source>
</reference>
<proteinExistence type="predicted"/>
<dbReference type="Gramene" id="AUR62036791-RA">
    <property type="protein sequence ID" value="AUR62036791-RA:cds"/>
    <property type="gene ID" value="AUR62036791"/>
</dbReference>
<organism evidence="2 3">
    <name type="scientific">Chenopodium quinoa</name>
    <name type="common">Quinoa</name>
    <dbReference type="NCBI Taxonomy" id="63459"/>
    <lineage>
        <taxon>Eukaryota</taxon>
        <taxon>Viridiplantae</taxon>
        <taxon>Streptophyta</taxon>
        <taxon>Embryophyta</taxon>
        <taxon>Tracheophyta</taxon>
        <taxon>Spermatophyta</taxon>
        <taxon>Magnoliopsida</taxon>
        <taxon>eudicotyledons</taxon>
        <taxon>Gunneridae</taxon>
        <taxon>Pentapetalae</taxon>
        <taxon>Caryophyllales</taxon>
        <taxon>Chenopodiaceae</taxon>
        <taxon>Chenopodioideae</taxon>
        <taxon>Atripliceae</taxon>
        <taxon>Chenopodium</taxon>
    </lineage>
</organism>
<protein>
    <submittedName>
        <fullName evidence="2">Uncharacterized protein</fullName>
    </submittedName>
</protein>
<dbReference type="AlphaFoldDB" id="A0A803MX61"/>
<evidence type="ECO:0000313" key="2">
    <source>
        <dbReference type="EnsemblPlants" id="AUR62036791-RA:cds"/>
    </source>
</evidence>
<evidence type="ECO:0000256" key="1">
    <source>
        <dbReference type="SAM" id="MobiDB-lite"/>
    </source>
</evidence>
<keyword evidence="3" id="KW-1185">Reference proteome</keyword>
<dbReference type="Proteomes" id="UP000596660">
    <property type="component" value="Unplaced"/>
</dbReference>
<reference evidence="2" key="2">
    <citation type="submission" date="2021-03" db="UniProtKB">
        <authorList>
            <consortium name="EnsemblPlants"/>
        </authorList>
    </citation>
    <scope>IDENTIFICATION</scope>
</reference>
<dbReference type="Pfam" id="PF03004">
    <property type="entry name" value="Transposase_24"/>
    <property type="match status" value="1"/>
</dbReference>
<evidence type="ECO:0000313" key="3">
    <source>
        <dbReference type="Proteomes" id="UP000596660"/>
    </source>
</evidence>
<dbReference type="InterPro" id="IPR004252">
    <property type="entry name" value="Probable_transposase_24"/>
</dbReference>
<feature type="compositionally biased region" description="Basic and acidic residues" evidence="1">
    <location>
        <begin position="21"/>
        <end position="34"/>
    </location>
</feature>
<sequence>MPTDVEGDKWISLVNFWRSDEGKKRSKIGKESHAKAKVKPISTTGTKSHARVREELAKINMDDDPVSKVLGKDQYGRVRSLGLGVKPSDVAEPSGPSYHKGLNMSTKDEAVVFANWKVNTKAKKAHQKPGDDYMKIEEEATIS</sequence>
<name>A0A803MX61_CHEQI</name>
<accession>A0A803MX61</accession>
<feature type="region of interest" description="Disordered" evidence="1">
    <location>
        <begin position="21"/>
        <end position="48"/>
    </location>
</feature>